<accession>R9NW41</accession>
<evidence type="ECO:0000313" key="2">
    <source>
        <dbReference type="EMBL" id="GAC92763.1"/>
    </source>
</evidence>
<dbReference type="InterPro" id="IPR029058">
    <property type="entry name" value="AB_hydrolase_fold"/>
</dbReference>
<dbReference type="Gene3D" id="3.40.50.1820">
    <property type="entry name" value="alpha/beta hydrolase"/>
    <property type="match status" value="1"/>
</dbReference>
<keyword evidence="3" id="KW-1185">Reference proteome</keyword>
<dbReference type="SUPFAM" id="SSF53474">
    <property type="entry name" value="alpha/beta-Hydrolases"/>
    <property type="match status" value="1"/>
</dbReference>
<organism evidence="2 3">
    <name type="scientific">Pseudozyma hubeiensis (strain SY62)</name>
    <name type="common">Yeast</name>
    <dbReference type="NCBI Taxonomy" id="1305764"/>
    <lineage>
        <taxon>Eukaryota</taxon>
        <taxon>Fungi</taxon>
        <taxon>Dikarya</taxon>
        <taxon>Basidiomycota</taxon>
        <taxon>Ustilaginomycotina</taxon>
        <taxon>Ustilaginomycetes</taxon>
        <taxon>Ustilaginales</taxon>
        <taxon>Ustilaginaceae</taxon>
        <taxon>Pseudozyma</taxon>
    </lineage>
</organism>
<dbReference type="InterPro" id="IPR000073">
    <property type="entry name" value="AB_hydrolase_1"/>
</dbReference>
<name>R9NW41_PSEHS</name>
<dbReference type="OrthoDB" id="9988524at2759"/>
<dbReference type="PANTHER" id="PTHR42886:SF53">
    <property type="entry name" value="ALPHA_BETA-HYDROLASES SUPERFAMILY PROTEIN"/>
    <property type="match status" value="1"/>
</dbReference>
<dbReference type="Proteomes" id="UP000014071">
    <property type="component" value="Unassembled WGS sequence"/>
</dbReference>
<reference evidence="3" key="1">
    <citation type="journal article" date="2013" name="Genome Announc.">
        <title>Draft genome sequence of the basidiomycetous yeast-like fungus Pseudozyma hubeiensis SY62, which produces an abundant amount of the biosurfactant mannosylerythritol lipids.</title>
        <authorList>
            <person name="Konishi M."/>
            <person name="Hatada Y."/>
            <person name="Horiuchi J."/>
        </authorList>
    </citation>
    <scope>NUCLEOTIDE SEQUENCE [LARGE SCALE GENOMIC DNA]</scope>
    <source>
        <strain evidence="3">SY62</strain>
    </source>
</reference>
<dbReference type="eggNOG" id="KOG4667">
    <property type="taxonomic scope" value="Eukaryota"/>
</dbReference>
<protein>
    <submittedName>
        <fullName evidence="2">Esterase/lipase/thioesterase</fullName>
    </submittedName>
</protein>
<sequence>MTDQQQVELHIPSIQPGVDLVGILHRRPSASPGKRRIALILHGLLAHKNQCYHRALAESLPIDSYRFDFRGNGDSKGDWAMGTMDNDVEDLASVVRYLYQQKGYAVDLIVAHSRGTMVSWMYLSRGEQALLRDGGFAHLPNLVVVSGRWAMEGMLKTYARFQQGFDKEGFYRWHVTVAGKKREYIVWPKDLEMMSGVKTPQPYVEKLSTNTDVLVVHGTADRTVPPQDAQEFIRVLEANQSRRKGSHRLEMVDGADHMYRGKTEAVVGLVCKWYADKSGGLGNGGGDATKATSTSRL</sequence>
<dbReference type="STRING" id="1305764.R9NW41"/>
<dbReference type="HOGENOM" id="CLU_048353_0_1_1"/>
<evidence type="ECO:0000259" key="1">
    <source>
        <dbReference type="Pfam" id="PF12697"/>
    </source>
</evidence>
<gene>
    <name evidence="2" type="ORF">PHSY_000319</name>
</gene>
<proteinExistence type="predicted"/>
<evidence type="ECO:0000313" key="3">
    <source>
        <dbReference type="Proteomes" id="UP000014071"/>
    </source>
</evidence>
<dbReference type="RefSeq" id="XP_012186350.1">
    <property type="nucleotide sequence ID" value="XM_012330960.1"/>
</dbReference>
<dbReference type="AlphaFoldDB" id="R9NW41"/>
<dbReference type="Pfam" id="PF12697">
    <property type="entry name" value="Abhydrolase_6"/>
    <property type="match status" value="1"/>
</dbReference>
<feature type="domain" description="AB hydrolase-1" evidence="1">
    <location>
        <begin position="39"/>
        <end position="259"/>
    </location>
</feature>
<dbReference type="EMBL" id="DF238768">
    <property type="protein sequence ID" value="GAC92763.1"/>
    <property type="molecule type" value="Genomic_DNA"/>
</dbReference>
<dbReference type="PANTHER" id="PTHR42886">
    <property type="entry name" value="RE40534P-RELATED"/>
    <property type="match status" value="1"/>
</dbReference>
<dbReference type="GeneID" id="24105629"/>